<evidence type="ECO:0000256" key="6">
    <source>
        <dbReference type="ARBA" id="ARBA00023136"/>
    </source>
</evidence>
<sequence length="1062" mass="116650">MKSFKVFYSNYFVRCALLVLLMTVSAVAFAQKVDITGTVTDVSNEPIIGATVVVEGTNDGTVTDVDGKFRLSAQQDATLVISFIGYKSETVKASAGNLKVVLTEDLQSVDEVVVVGYGVQKKSVVTASIAKVSADDLTKVNPIRVDDALKGLAAGVSVTSVSGQPGAGSTIRVRGTGTINNSSPLYIVDGMPVDDGIGYLNPNDIQSIEVLKDAASGAVYGARAANGVILVTTKSGKAGKVRVSYDFSYSLQNPWRQRDLLNATEYAIMMNEGSLNGGGSILYNDPYSYGTGTDWQDEVFYKNAPQQNHQLSISGASDKVDYYVSIGYLSQDGIIGGDWDRSNYDRLSVRSNTNYTVFDDSKDRTWLNKMKVGVNANYSHINQRSITANSEFGSILGSAVTLSPILGVYYATQEEEDAAYAYYEGNSAFTAVTDEDGRLYTIAGSDYNEITNPVAQLSLPGAKDWTDKLISSTYAELSLWKSLKFKTALGIEQNWYGEDGWTKMYYLNNNNNATYSSVYSSMNKSLVWQLENTLLYDFKINDHSFSIVLGQSAQKSTGRSVGASRQDLIEEDADKANIDFATGLQADGKMSASGGEWDPHSLSSIFGRISYNYAERYMAQVTVRRDGSSNFGASHRYGVFPSFSLGWNLTNEAFMEDRPEWLTNSKLRFSWGRNGNENIGSFGYIALTATGNNYVLGSGSSQGAVSGVTSNVIPNADLRWEESEQTNVGLDFGFFKNALTFSTDYYVKRTNGMLITMPIPSYNGDNAPTGNVGKMENRGLEFELGYKFKIHDWNFQVNANTSYVKNKLIDLGNENGYQGWDNVQGLGYVSYAENGKEFPYFYGYKSDGIFQNQAEIGAYVNADGEELQPDAAPGDVRWVDVNGDGVIDSNDETKIGKGTPDWIYGFSFSANYKNFDLSMMIQGTIGNDIYDATRRVDINSANLPSFMLNRWTGEGTSNKYPSFAYNDQTNWGVSSDLYVTDGSYMRLKNVQLGYTLPQSLSNKLFITNLRIYVSAENLLTFTKYSGFDPEISNGSSSTYGLGIDRGLYPQSRTYTFGFNINF</sequence>
<dbReference type="Pfam" id="PF07715">
    <property type="entry name" value="Plug"/>
    <property type="match status" value="1"/>
</dbReference>
<reference evidence="13 14" key="1">
    <citation type="submission" date="2018-09" db="EMBL/GenBank/DDBJ databases">
        <title>Genomic Encyclopedia of Archaeal and Bacterial Type Strains, Phase II (KMG-II): from individual species to whole genera.</title>
        <authorList>
            <person name="Goeker M."/>
        </authorList>
    </citation>
    <scope>NUCLEOTIDE SEQUENCE [LARGE SCALE GENOMIC DNA]</scope>
    <source>
        <strain evidence="13 14">DSM 27148</strain>
    </source>
</reference>
<feature type="domain" description="TonB-dependent receptor-like beta-barrel" evidence="11">
    <location>
        <begin position="488"/>
        <end position="1018"/>
    </location>
</feature>
<dbReference type="RefSeq" id="WP_245994934.1">
    <property type="nucleotide sequence ID" value="NZ_RAPN01000001.1"/>
</dbReference>
<dbReference type="PROSITE" id="PS52016">
    <property type="entry name" value="TONB_DEPENDENT_REC_3"/>
    <property type="match status" value="1"/>
</dbReference>
<evidence type="ECO:0000256" key="9">
    <source>
        <dbReference type="RuleBase" id="RU003357"/>
    </source>
</evidence>
<dbReference type="InterPro" id="IPR023996">
    <property type="entry name" value="TonB-dep_OMP_SusC/RagA"/>
</dbReference>
<evidence type="ECO:0000256" key="5">
    <source>
        <dbReference type="ARBA" id="ARBA00023077"/>
    </source>
</evidence>
<dbReference type="SUPFAM" id="SSF56935">
    <property type="entry name" value="Porins"/>
    <property type="match status" value="1"/>
</dbReference>
<name>A0A419W9L3_9BACT</name>
<dbReference type="InterPro" id="IPR036942">
    <property type="entry name" value="Beta-barrel_TonB_sf"/>
</dbReference>
<accession>A0A419W9L3</accession>
<comment type="caution">
    <text evidence="13">The sequence shown here is derived from an EMBL/GenBank/DDBJ whole genome shotgun (WGS) entry which is preliminary data.</text>
</comment>
<comment type="similarity">
    <text evidence="8 9">Belongs to the TonB-dependent receptor family.</text>
</comment>
<dbReference type="AlphaFoldDB" id="A0A419W9L3"/>
<evidence type="ECO:0000256" key="8">
    <source>
        <dbReference type="PROSITE-ProRule" id="PRU01360"/>
    </source>
</evidence>
<evidence type="ECO:0000256" key="2">
    <source>
        <dbReference type="ARBA" id="ARBA00022448"/>
    </source>
</evidence>
<dbReference type="EMBL" id="RAPN01000001">
    <property type="protein sequence ID" value="RKD92158.1"/>
    <property type="molecule type" value="Genomic_DNA"/>
</dbReference>
<evidence type="ECO:0000313" key="14">
    <source>
        <dbReference type="Proteomes" id="UP000283387"/>
    </source>
</evidence>
<proteinExistence type="inferred from homology"/>
<dbReference type="InterPro" id="IPR000531">
    <property type="entry name" value="Beta-barrel_TonB"/>
</dbReference>
<evidence type="ECO:0000313" key="13">
    <source>
        <dbReference type="EMBL" id="RKD92158.1"/>
    </source>
</evidence>
<keyword evidence="7 8" id="KW-0998">Cell outer membrane</keyword>
<comment type="subcellular location">
    <subcellularLocation>
        <location evidence="1 8">Cell outer membrane</location>
        <topology evidence="1 8">Multi-pass membrane protein</topology>
    </subcellularLocation>
</comment>
<keyword evidence="10" id="KW-0732">Signal</keyword>
<evidence type="ECO:0000259" key="11">
    <source>
        <dbReference type="Pfam" id="PF00593"/>
    </source>
</evidence>
<keyword evidence="4 8" id="KW-0812">Transmembrane</keyword>
<dbReference type="Proteomes" id="UP000283387">
    <property type="component" value="Unassembled WGS sequence"/>
</dbReference>
<dbReference type="Gene3D" id="2.60.40.1120">
    <property type="entry name" value="Carboxypeptidase-like, regulatory domain"/>
    <property type="match status" value="1"/>
</dbReference>
<evidence type="ECO:0000256" key="3">
    <source>
        <dbReference type="ARBA" id="ARBA00022452"/>
    </source>
</evidence>
<keyword evidence="6 8" id="KW-0472">Membrane</keyword>
<keyword evidence="14" id="KW-1185">Reference proteome</keyword>
<evidence type="ECO:0000256" key="1">
    <source>
        <dbReference type="ARBA" id="ARBA00004571"/>
    </source>
</evidence>
<dbReference type="InterPro" id="IPR008969">
    <property type="entry name" value="CarboxyPept-like_regulatory"/>
</dbReference>
<organism evidence="13 14">
    <name type="scientific">Mangrovibacterium diazotrophicum</name>
    <dbReference type="NCBI Taxonomy" id="1261403"/>
    <lineage>
        <taxon>Bacteria</taxon>
        <taxon>Pseudomonadati</taxon>
        <taxon>Bacteroidota</taxon>
        <taxon>Bacteroidia</taxon>
        <taxon>Marinilabiliales</taxon>
        <taxon>Prolixibacteraceae</taxon>
        <taxon>Mangrovibacterium</taxon>
    </lineage>
</organism>
<dbReference type="FunFam" id="2.60.40.1120:FF:000003">
    <property type="entry name" value="Outer membrane protein Omp121"/>
    <property type="match status" value="1"/>
</dbReference>
<dbReference type="GO" id="GO:0009279">
    <property type="term" value="C:cell outer membrane"/>
    <property type="evidence" value="ECO:0007669"/>
    <property type="project" value="UniProtKB-SubCell"/>
</dbReference>
<dbReference type="InterPro" id="IPR023997">
    <property type="entry name" value="TonB-dep_OMP_SusC/RagA_CS"/>
</dbReference>
<evidence type="ECO:0000256" key="4">
    <source>
        <dbReference type="ARBA" id="ARBA00022692"/>
    </source>
</evidence>
<keyword evidence="2 8" id="KW-0813">Transport</keyword>
<gene>
    <name evidence="13" type="ORF">BC643_2528</name>
</gene>
<dbReference type="Pfam" id="PF00593">
    <property type="entry name" value="TonB_dep_Rec_b-barrel"/>
    <property type="match status" value="1"/>
</dbReference>
<dbReference type="SUPFAM" id="SSF49464">
    <property type="entry name" value="Carboxypeptidase regulatory domain-like"/>
    <property type="match status" value="1"/>
</dbReference>
<feature type="signal peptide" evidence="10">
    <location>
        <begin position="1"/>
        <end position="30"/>
    </location>
</feature>
<evidence type="ECO:0000256" key="10">
    <source>
        <dbReference type="SAM" id="SignalP"/>
    </source>
</evidence>
<feature type="domain" description="TonB-dependent receptor plug" evidence="12">
    <location>
        <begin position="124"/>
        <end position="228"/>
    </location>
</feature>
<evidence type="ECO:0000259" key="12">
    <source>
        <dbReference type="Pfam" id="PF07715"/>
    </source>
</evidence>
<keyword evidence="5 9" id="KW-0798">TonB box</keyword>
<feature type="chain" id="PRO_5019200667" evidence="10">
    <location>
        <begin position="31"/>
        <end position="1062"/>
    </location>
</feature>
<dbReference type="Gene3D" id="2.40.170.20">
    <property type="entry name" value="TonB-dependent receptor, beta-barrel domain"/>
    <property type="match status" value="1"/>
</dbReference>
<dbReference type="InterPro" id="IPR039426">
    <property type="entry name" value="TonB-dep_rcpt-like"/>
</dbReference>
<dbReference type="NCBIfam" id="TIGR04057">
    <property type="entry name" value="SusC_RagA_signa"/>
    <property type="match status" value="1"/>
</dbReference>
<keyword evidence="3 8" id="KW-1134">Transmembrane beta strand</keyword>
<dbReference type="InterPro" id="IPR012910">
    <property type="entry name" value="Plug_dom"/>
</dbReference>
<dbReference type="NCBIfam" id="TIGR04056">
    <property type="entry name" value="OMP_RagA_SusC"/>
    <property type="match status" value="1"/>
</dbReference>
<evidence type="ECO:0000256" key="7">
    <source>
        <dbReference type="ARBA" id="ARBA00023237"/>
    </source>
</evidence>
<dbReference type="Pfam" id="PF13715">
    <property type="entry name" value="CarbopepD_reg_2"/>
    <property type="match status" value="1"/>
</dbReference>
<dbReference type="Gene3D" id="2.170.130.10">
    <property type="entry name" value="TonB-dependent receptor, plug domain"/>
    <property type="match status" value="1"/>
</dbReference>
<protein>
    <submittedName>
        <fullName evidence="13">TonB-linked SusC/RagA family outer membrane protein</fullName>
    </submittedName>
</protein>
<dbReference type="InterPro" id="IPR037066">
    <property type="entry name" value="Plug_dom_sf"/>
</dbReference>